<accession>A0ABS5IZL1</accession>
<feature type="domain" description="BON" evidence="2">
    <location>
        <begin position="20"/>
        <end position="87"/>
    </location>
</feature>
<sequence>MITKTLAIASILSIGMVIHACTPSDETLKEEVNERLSLVPGITADVKNGVVILNGEVSDEVAKSAAEDALKGIKGVKSVQDNITVKAPVPATPPPAAAVLSPDEILKKRLDSVFAANGFNDIGVTVNSGEVTLEGAAKRKQLRKILQLAQQTAGKKVVNNVKAK</sequence>
<dbReference type="Pfam" id="PF04972">
    <property type="entry name" value="BON"/>
    <property type="match status" value="2"/>
</dbReference>
<evidence type="ECO:0000313" key="3">
    <source>
        <dbReference type="EMBL" id="MBS0028418.1"/>
    </source>
</evidence>
<gene>
    <name evidence="3" type="ORF">KE626_13950</name>
</gene>
<dbReference type="Gene3D" id="3.40.1520.20">
    <property type="match status" value="1"/>
</dbReference>
<evidence type="ECO:0000256" key="1">
    <source>
        <dbReference type="SAM" id="SignalP"/>
    </source>
</evidence>
<keyword evidence="4" id="KW-1185">Reference proteome</keyword>
<comment type="caution">
    <text evidence="3">The sequence shown here is derived from an EMBL/GenBank/DDBJ whole genome shotgun (WGS) entry which is preliminary data.</text>
</comment>
<dbReference type="InterPro" id="IPR051686">
    <property type="entry name" value="Lipoprotein_DolP"/>
</dbReference>
<keyword evidence="1" id="KW-0732">Signal</keyword>
<dbReference type="EMBL" id="JAGTXB010000006">
    <property type="protein sequence ID" value="MBS0028418.1"/>
    <property type="molecule type" value="Genomic_DNA"/>
</dbReference>
<dbReference type="Proteomes" id="UP000676386">
    <property type="component" value="Unassembled WGS sequence"/>
</dbReference>
<organism evidence="3 4">
    <name type="scientific">Chitinophaga hostae</name>
    <dbReference type="NCBI Taxonomy" id="2831022"/>
    <lineage>
        <taxon>Bacteria</taxon>
        <taxon>Pseudomonadati</taxon>
        <taxon>Bacteroidota</taxon>
        <taxon>Chitinophagia</taxon>
        <taxon>Chitinophagales</taxon>
        <taxon>Chitinophagaceae</taxon>
        <taxon>Chitinophaga</taxon>
    </lineage>
</organism>
<dbReference type="PANTHER" id="PTHR34606">
    <property type="entry name" value="BON DOMAIN-CONTAINING PROTEIN"/>
    <property type="match status" value="1"/>
</dbReference>
<feature type="signal peptide" evidence="1">
    <location>
        <begin position="1"/>
        <end position="20"/>
    </location>
</feature>
<name>A0ABS5IZL1_9BACT</name>
<proteinExistence type="predicted"/>
<dbReference type="InterPro" id="IPR007055">
    <property type="entry name" value="BON_dom"/>
</dbReference>
<evidence type="ECO:0000313" key="4">
    <source>
        <dbReference type="Proteomes" id="UP000676386"/>
    </source>
</evidence>
<dbReference type="PROSITE" id="PS50914">
    <property type="entry name" value="BON"/>
    <property type="match status" value="1"/>
</dbReference>
<evidence type="ECO:0000259" key="2">
    <source>
        <dbReference type="PROSITE" id="PS50914"/>
    </source>
</evidence>
<dbReference type="RefSeq" id="WP_211973530.1">
    <property type="nucleotide sequence ID" value="NZ_CBFHAM010000009.1"/>
</dbReference>
<feature type="chain" id="PRO_5046150263" evidence="1">
    <location>
        <begin position="21"/>
        <end position="164"/>
    </location>
</feature>
<reference evidence="3 4" key="1">
    <citation type="submission" date="2021-04" db="EMBL/GenBank/DDBJ databases">
        <title>Chitinophaga sp. nov., isolated from the rhizosphere soil.</title>
        <authorList>
            <person name="He S."/>
        </authorList>
    </citation>
    <scope>NUCLEOTIDE SEQUENCE [LARGE SCALE GENOMIC DNA]</scope>
    <source>
        <strain evidence="3 4">2R12</strain>
    </source>
</reference>
<dbReference type="PANTHER" id="PTHR34606:SF15">
    <property type="entry name" value="BON DOMAIN-CONTAINING PROTEIN"/>
    <property type="match status" value="1"/>
</dbReference>
<protein>
    <submittedName>
        <fullName evidence="3">BON domain-containing protein</fullName>
    </submittedName>
</protein>